<name>A0A3A0VYE2_STAGA</name>
<dbReference type="GO" id="GO:0005886">
    <property type="term" value="C:plasma membrane"/>
    <property type="evidence" value="ECO:0007669"/>
    <property type="project" value="UniProtKB-SubCell"/>
</dbReference>
<evidence type="ECO:0000256" key="4">
    <source>
        <dbReference type="ARBA" id="ARBA00022475"/>
    </source>
</evidence>
<dbReference type="GO" id="GO:0016757">
    <property type="term" value="F:glycosyltransferase activity"/>
    <property type="evidence" value="ECO:0007669"/>
    <property type="project" value="UniProtKB-UniRule"/>
</dbReference>
<keyword evidence="9 11" id="KW-0472">Membrane</keyword>
<evidence type="ECO:0000256" key="2">
    <source>
        <dbReference type="ARBA" id="ARBA00004922"/>
    </source>
</evidence>
<evidence type="ECO:0000256" key="5">
    <source>
        <dbReference type="ARBA" id="ARBA00022490"/>
    </source>
</evidence>
<organism evidence="14 15">
    <name type="scientific">Staphylococcus gallinarum</name>
    <dbReference type="NCBI Taxonomy" id="1293"/>
    <lineage>
        <taxon>Bacteria</taxon>
        <taxon>Bacillati</taxon>
        <taxon>Bacillota</taxon>
        <taxon>Bacilli</taxon>
        <taxon>Bacillales</taxon>
        <taxon>Staphylococcaceae</taxon>
        <taxon>Staphylococcus</taxon>
    </lineage>
</organism>
<dbReference type="PANTHER" id="PTHR12526:SF629">
    <property type="entry name" value="TEICHURONIC ACID BIOSYNTHESIS GLYCOSYLTRANSFERASE TUAH-RELATED"/>
    <property type="match status" value="1"/>
</dbReference>
<evidence type="ECO:0000259" key="12">
    <source>
        <dbReference type="Pfam" id="PF00534"/>
    </source>
</evidence>
<comment type="pathway">
    <text evidence="2 11">Protein modification; protein glycosylation.</text>
</comment>
<feature type="binding site" evidence="11">
    <location>
        <begin position="16"/>
        <end position="19"/>
    </location>
    <ligand>
        <name>UDP</name>
        <dbReference type="ChEBI" id="CHEBI:58223"/>
    </ligand>
</feature>
<dbReference type="InterPro" id="IPR001296">
    <property type="entry name" value="Glyco_trans_1"/>
</dbReference>
<reference evidence="14 15" key="1">
    <citation type="journal article" date="2016" name="Front. Microbiol.">
        <title>Comprehensive Phylogenetic Analysis of Bovine Non-aureus Staphylococci Species Based on Whole-Genome Sequencing.</title>
        <authorList>
            <person name="Naushad S."/>
            <person name="Barkema H.W."/>
            <person name="Luby C."/>
            <person name="Condas L.A."/>
            <person name="Nobrega D.B."/>
            <person name="Carson D.A."/>
            <person name="De Buck J."/>
        </authorList>
    </citation>
    <scope>NUCLEOTIDE SEQUENCE [LARGE SCALE GENOMIC DNA]</scope>
    <source>
        <strain evidence="14 15">SNUC 4781</strain>
    </source>
</reference>
<dbReference type="OrthoDB" id="9765175at2"/>
<feature type="domain" description="Glycosyl transferase family 1" evidence="12">
    <location>
        <begin position="314"/>
        <end position="454"/>
    </location>
</feature>
<dbReference type="NCBIfam" id="TIGR02918">
    <property type="entry name" value="accessory Sec system glycosyltransferase GtfA"/>
    <property type="match status" value="1"/>
</dbReference>
<comment type="catalytic activity">
    <reaction evidence="10 11">
        <text>L-seryl-[protein] + UDP-N-acetyl-alpha-D-glucosamine = 3-O-[N-acetyl-alpha-D-glucosaminyl]-L-seryl-[protein] + UDP + H(+)</text>
        <dbReference type="Rhea" id="RHEA:59872"/>
        <dbReference type="Rhea" id="RHEA-COMP:9863"/>
        <dbReference type="Rhea" id="RHEA-COMP:15471"/>
        <dbReference type="ChEBI" id="CHEBI:15378"/>
        <dbReference type="ChEBI" id="CHEBI:29999"/>
        <dbReference type="ChEBI" id="CHEBI:57705"/>
        <dbReference type="ChEBI" id="CHEBI:58223"/>
        <dbReference type="ChEBI" id="CHEBI:143279"/>
    </reaction>
</comment>
<comment type="function">
    <text evidence="11">Required for polymorphic O-glycosylation of the serine-rich repeat protein in this bacteria. Catalyzes the first step in glycosylation by transferring N-acetylglucosamine from UDP-GlcNAc to serine residues in the substrate protein. Part of the accessory SecA2/SecY2 system specifically required to export serine-rich repeat cell wall proteins usually encoded upstream in the same operon.</text>
</comment>
<dbReference type="Proteomes" id="UP000265541">
    <property type="component" value="Unassembled WGS sequence"/>
</dbReference>
<evidence type="ECO:0000256" key="3">
    <source>
        <dbReference type="ARBA" id="ARBA00009481"/>
    </source>
</evidence>
<evidence type="ECO:0000256" key="10">
    <source>
        <dbReference type="ARBA" id="ARBA00052053"/>
    </source>
</evidence>
<dbReference type="SUPFAM" id="SSF53756">
    <property type="entry name" value="UDP-Glycosyltransferase/glycogen phosphorylase"/>
    <property type="match status" value="1"/>
</dbReference>
<dbReference type="Pfam" id="PF22145">
    <property type="entry name" value="GtfA_EBD"/>
    <property type="match status" value="1"/>
</dbReference>
<evidence type="ECO:0000256" key="1">
    <source>
        <dbReference type="ARBA" id="ARBA00004236"/>
    </source>
</evidence>
<keyword evidence="5 11" id="KW-0963">Cytoplasm</keyword>
<feature type="binding site" evidence="11">
    <location>
        <position position="241"/>
    </location>
    <ligand>
        <name>N-acetyl-D-glucosamine</name>
        <dbReference type="ChEBI" id="CHEBI:506227"/>
    </ligand>
</feature>
<dbReference type="Gene3D" id="3.40.50.2000">
    <property type="entry name" value="Glycogen Phosphorylase B"/>
    <property type="match status" value="2"/>
</dbReference>
<comment type="caution">
    <text evidence="14">The sequence shown here is derived from an EMBL/GenBank/DDBJ whole genome shotgun (WGS) entry which is preliminary data.</text>
</comment>
<protein>
    <recommendedName>
        <fullName evidence="11">UDP-N-acetylglucosamine--peptide N-acetylglucosaminyltransferase GtfA subunit</fullName>
        <ecNumber evidence="11">2.4.1.-</ecNumber>
    </recommendedName>
    <alternativeName>
        <fullName evidence="11">Glycosyltransferase GtfA</fullName>
    </alternativeName>
</protein>
<comment type="subcellular location">
    <subcellularLocation>
        <location evidence="1 11">Cell membrane</location>
        <topology evidence="11">Peripheral membrane protein</topology>
    </subcellularLocation>
    <subcellularLocation>
        <location evidence="11">Cytoplasm</location>
    </subcellularLocation>
    <text evidence="11">Cell membrane association requires GtfB.</text>
</comment>
<dbReference type="RefSeq" id="WP_119486272.1">
    <property type="nucleotide sequence ID" value="NZ_QYJN01000010.1"/>
</dbReference>
<feature type="binding site" evidence="11">
    <location>
        <begin position="383"/>
        <end position="384"/>
    </location>
    <ligand>
        <name>UDP</name>
        <dbReference type="ChEBI" id="CHEBI:58223"/>
    </ligand>
</feature>
<evidence type="ECO:0000313" key="14">
    <source>
        <dbReference type="EMBL" id="RIP32628.1"/>
    </source>
</evidence>
<comment type="similarity">
    <text evidence="3 11">Belongs to the glycosyltransferase group 1 family. Glycosyltransferase 4 subfamily.</text>
</comment>
<sequence>MTIYNMNNGIGWASSGVEYAQLYRAQALRGREETLKFVFLEFIKTENIQTLTKNLGFNDDEVVWLYQFFTDIKIAPSSVKLDEIIQSLNDDITKTEDEGKIKKYFFNKNSNYIVCHLKDEDSDIVDRVEYVSRGKLLRKDYYSYVRVFSEYYAPEDNMAKLYMRVFYNEDGSTAYNEYINGDDSMFVFKDRILYSKQNFIAYFMEKIQLSQKDMILLDRSKDIGQVMIENKHQAKLGVVIHAEHYNASITNDDYILWNSHYEYVFTNAQEIDFFITATEIQNKLLTEQFEKYNHIKPNIYTIPVGNLKTLTQPSLNRKPYSIITASRLAAEKRVDWLVKAVAIAKQQRPEITFDIYGEGAQKQALHNLIRENNAESYITLHGHVNLNQVYKGYELFLSGSTSEGFGLTLMEAIGSGLGLIGFDVNYGNPTFIEDKENGYLIPIKLNVESESEIVGKIAEAIALFFENETNEFHEASYKVAEQFTQDTVKIQWNNLIEEVLYD</sequence>
<dbReference type="FunFam" id="3.40.50.2000:FF:000196">
    <property type="entry name" value="UDP-N-acetylglucosamine--peptide N-acetylglucosaminyltransferase GtfA subunit"/>
    <property type="match status" value="1"/>
</dbReference>
<dbReference type="GO" id="GO:0000166">
    <property type="term" value="F:nucleotide binding"/>
    <property type="evidence" value="ECO:0007669"/>
    <property type="project" value="UniProtKB-KW"/>
</dbReference>
<dbReference type="UniPathway" id="UPA00378"/>
<dbReference type="InterPro" id="IPR054396">
    <property type="entry name" value="GtfA_EBD"/>
</dbReference>
<evidence type="ECO:0000256" key="7">
    <source>
        <dbReference type="ARBA" id="ARBA00022679"/>
    </source>
</evidence>
<dbReference type="CDD" id="cd04949">
    <property type="entry name" value="GT4_GtfA-like"/>
    <property type="match status" value="1"/>
</dbReference>
<evidence type="ECO:0000259" key="13">
    <source>
        <dbReference type="Pfam" id="PF22145"/>
    </source>
</evidence>
<dbReference type="InterPro" id="IPR014267">
    <property type="entry name" value="GtfA"/>
</dbReference>
<evidence type="ECO:0000313" key="15">
    <source>
        <dbReference type="Proteomes" id="UP000265541"/>
    </source>
</evidence>
<dbReference type="HAMAP" id="MF_01472">
    <property type="entry name" value="GtfA"/>
    <property type="match status" value="1"/>
</dbReference>
<dbReference type="Pfam" id="PF00534">
    <property type="entry name" value="Glycos_transf_1"/>
    <property type="match status" value="1"/>
</dbReference>
<dbReference type="AlphaFoldDB" id="A0A3A0VYE2"/>
<keyword evidence="7 11" id="KW-0808">Transferase</keyword>
<evidence type="ECO:0000256" key="8">
    <source>
        <dbReference type="ARBA" id="ARBA00022741"/>
    </source>
</evidence>
<dbReference type="EC" id="2.4.1.-" evidence="11"/>
<keyword evidence="6 11" id="KW-0328">Glycosyltransferase</keyword>
<dbReference type="GO" id="GO:0005737">
    <property type="term" value="C:cytoplasm"/>
    <property type="evidence" value="ECO:0007669"/>
    <property type="project" value="UniProtKB-SubCell"/>
</dbReference>
<feature type="binding site" evidence="11">
    <location>
        <begin position="403"/>
        <end position="406"/>
    </location>
    <ligand>
        <name>N-acetyl-D-glucosamine</name>
        <dbReference type="ChEBI" id="CHEBI:506227"/>
    </ligand>
</feature>
<evidence type="ECO:0000256" key="9">
    <source>
        <dbReference type="ARBA" id="ARBA00023136"/>
    </source>
</evidence>
<dbReference type="EMBL" id="QYJN01000010">
    <property type="protein sequence ID" value="RIP32628.1"/>
    <property type="molecule type" value="Genomic_DNA"/>
</dbReference>
<gene>
    <name evidence="11 14" type="primary">gtfA</name>
    <name evidence="14" type="ORF">BUZ14_13070</name>
</gene>
<evidence type="ECO:0000256" key="11">
    <source>
        <dbReference type="HAMAP-Rule" id="MF_01472"/>
    </source>
</evidence>
<evidence type="ECO:0000256" key="6">
    <source>
        <dbReference type="ARBA" id="ARBA00022676"/>
    </source>
</evidence>
<accession>A0A3A0VYE2</accession>
<proteinExistence type="inferred from homology"/>
<dbReference type="GO" id="GO:0017122">
    <property type="term" value="C:protein N-acetylglucosaminyltransferase complex"/>
    <property type="evidence" value="ECO:0007669"/>
    <property type="project" value="UniProtKB-UniRule"/>
</dbReference>
<dbReference type="PANTHER" id="PTHR12526">
    <property type="entry name" value="GLYCOSYLTRANSFERASE"/>
    <property type="match status" value="1"/>
</dbReference>
<feature type="domain" description="GtfA extended beta-sheet meander" evidence="13">
    <location>
        <begin position="95"/>
        <end position="190"/>
    </location>
</feature>
<keyword evidence="4 11" id="KW-1003">Cell membrane</keyword>
<comment type="subunit">
    <text evidence="11">Forms a heterotetramer with 2 subunits each of GtfA and GtfB. Part of the accessory SecA2/SecY2 protein translocation apparatus.</text>
</comment>
<keyword evidence="8 11" id="KW-0547">Nucleotide-binding</keyword>